<sequence length="93" mass="10620">MGCDGQVLLHRCSSSGSNQLGFFREWRARRRRQPVVVHSVILPCQVFSWSYLHQPFRVISEGVWILKDATPLTHGPCSILLLQAQPLKENHQA</sequence>
<gene>
    <name evidence="1" type="ORF">AMECASPLE_038164</name>
</gene>
<protein>
    <submittedName>
        <fullName evidence="1">Uncharacterized protein</fullName>
    </submittedName>
</protein>
<comment type="caution">
    <text evidence="1">The sequence shown here is derived from an EMBL/GenBank/DDBJ whole genome shotgun (WGS) entry which is preliminary data.</text>
</comment>
<organism evidence="1 2">
    <name type="scientific">Ameca splendens</name>
    <dbReference type="NCBI Taxonomy" id="208324"/>
    <lineage>
        <taxon>Eukaryota</taxon>
        <taxon>Metazoa</taxon>
        <taxon>Chordata</taxon>
        <taxon>Craniata</taxon>
        <taxon>Vertebrata</taxon>
        <taxon>Euteleostomi</taxon>
        <taxon>Actinopterygii</taxon>
        <taxon>Neopterygii</taxon>
        <taxon>Teleostei</taxon>
        <taxon>Neoteleostei</taxon>
        <taxon>Acanthomorphata</taxon>
        <taxon>Ovalentaria</taxon>
        <taxon>Atherinomorphae</taxon>
        <taxon>Cyprinodontiformes</taxon>
        <taxon>Goodeidae</taxon>
        <taxon>Ameca</taxon>
    </lineage>
</organism>
<evidence type="ECO:0000313" key="1">
    <source>
        <dbReference type="EMBL" id="MEQ2289920.1"/>
    </source>
</evidence>
<keyword evidence="2" id="KW-1185">Reference proteome</keyword>
<accession>A0ABV0Y8C6</accession>
<dbReference type="Proteomes" id="UP001469553">
    <property type="component" value="Unassembled WGS sequence"/>
</dbReference>
<name>A0ABV0Y8C6_9TELE</name>
<dbReference type="EMBL" id="JAHRIP010025674">
    <property type="protein sequence ID" value="MEQ2289920.1"/>
    <property type="molecule type" value="Genomic_DNA"/>
</dbReference>
<reference evidence="1 2" key="1">
    <citation type="submission" date="2021-06" db="EMBL/GenBank/DDBJ databases">
        <authorList>
            <person name="Palmer J.M."/>
        </authorList>
    </citation>
    <scope>NUCLEOTIDE SEQUENCE [LARGE SCALE GENOMIC DNA]</scope>
    <source>
        <strain evidence="1 2">AS_MEX2019</strain>
        <tissue evidence="1">Muscle</tissue>
    </source>
</reference>
<evidence type="ECO:0000313" key="2">
    <source>
        <dbReference type="Proteomes" id="UP001469553"/>
    </source>
</evidence>
<proteinExistence type="predicted"/>